<comment type="caution">
    <text evidence="3">The sequence shown here is derived from an EMBL/GenBank/DDBJ whole genome shotgun (WGS) entry which is preliminary data.</text>
</comment>
<dbReference type="InterPro" id="IPR038522">
    <property type="entry name" value="T4/T6SS_DotU_sf"/>
</dbReference>
<dbReference type="PANTHER" id="PTHR38033:SF1">
    <property type="entry name" value="DOTU FAMILY TYPE IV_VI SECRETION SYSTEM PROTEIN"/>
    <property type="match status" value="1"/>
</dbReference>
<evidence type="ECO:0000313" key="3">
    <source>
        <dbReference type="EMBL" id="KAB0631793.1"/>
    </source>
</evidence>
<dbReference type="EMBL" id="VZOK01000105">
    <property type="protein sequence ID" value="KAB0631793.1"/>
    <property type="molecule type" value="Genomic_DNA"/>
</dbReference>
<keyword evidence="1" id="KW-0472">Membrane</keyword>
<dbReference type="NCBIfam" id="TIGR03349">
    <property type="entry name" value="IV_VI_DotU"/>
    <property type="match status" value="1"/>
</dbReference>
<name>A0A6L3MLA0_9BURK</name>
<dbReference type="RefSeq" id="WP_081069889.1">
    <property type="nucleotide sequence ID" value="NZ_CABVPM010000076.1"/>
</dbReference>
<proteinExistence type="predicted"/>
<dbReference type="AlphaFoldDB" id="A0A6L3MLA0"/>
<organism evidence="3 4">
    <name type="scientific">Burkholderia stagnalis</name>
    <dbReference type="NCBI Taxonomy" id="1503054"/>
    <lineage>
        <taxon>Bacteria</taxon>
        <taxon>Pseudomonadati</taxon>
        <taxon>Pseudomonadota</taxon>
        <taxon>Betaproteobacteria</taxon>
        <taxon>Burkholderiales</taxon>
        <taxon>Burkholderiaceae</taxon>
        <taxon>Burkholderia</taxon>
        <taxon>Burkholderia cepacia complex</taxon>
    </lineage>
</organism>
<keyword evidence="1" id="KW-0812">Transmembrane</keyword>
<evidence type="ECO:0000256" key="1">
    <source>
        <dbReference type="SAM" id="Phobius"/>
    </source>
</evidence>
<evidence type="ECO:0000313" key="4">
    <source>
        <dbReference type="Proteomes" id="UP000473470"/>
    </source>
</evidence>
<accession>A0A6L3MLA0</accession>
<feature type="transmembrane region" description="Helical" evidence="1">
    <location>
        <begin position="185"/>
        <end position="205"/>
    </location>
</feature>
<reference evidence="3 4" key="1">
    <citation type="submission" date="2019-09" db="EMBL/GenBank/DDBJ databases">
        <title>Draft genome sequences of 48 bacterial type strains from the CCUG.</title>
        <authorList>
            <person name="Tunovic T."/>
            <person name="Pineiro-Iglesias B."/>
            <person name="Unosson C."/>
            <person name="Inganas E."/>
            <person name="Ohlen M."/>
            <person name="Cardew S."/>
            <person name="Jensie-Markopoulos S."/>
            <person name="Salva-Serra F."/>
            <person name="Jaen-Luchoro D."/>
            <person name="Karlsson R."/>
            <person name="Svensson-Stadler L."/>
            <person name="Chun J."/>
            <person name="Moore E."/>
        </authorList>
    </citation>
    <scope>NUCLEOTIDE SEQUENCE [LARGE SCALE GENOMIC DNA]</scope>
    <source>
        <strain evidence="3 4">CCUG 65686</strain>
    </source>
</reference>
<dbReference type="Pfam" id="PF09850">
    <property type="entry name" value="DotU"/>
    <property type="match status" value="1"/>
</dbReference>
<dbReference type="Gene3D" id="1.25.40.590">
    <property type="entry name" value="Type IV / VI secretion system, DotU"/>
    <property type="match status" value="1"/>
</dbReference>
<keyword evidence="1" id="KW-1133">Transmembrane helix</keyword>
<sequence length="262" mass="28532">MTPDSRTDTMVLLPVALRDTALTVASLRCGLAPQSFDSLRKTCSQQIARLREEMISTGHPHDAVEDAVYAQCALLDESALRNLTGDDRDAWEREPLQIGEFQRHDAGDEVISRIERRLAEPRPVLPLLAIFRAVLSLGFTGKLALSGQDAHAMLLRTIDERLGGSLGASGPLIVKSDAAHRRRRLSALIWLLLSVVATGALYLALDGWLSGSIARIAQHRSFQATPQYRFGDSVRNDGGLNVERDIASGAAVEFDAAVEVRA</sequence>
<gene>
    <name evidence="3" type="ORF">F7R25_35070</name>
</gene>
<evidence type="ECO:0000259" key="2">
    <source>
        <dbReference type="Pfam" id="PF09850"/>
    </source>
</evidence>
<protein>
    <submittedName>
        <fullName evidence="3">DotU family type IV/VI secretion system protein</fullName>
    </submittedName>
</protein>
<dbReference type="Proteomes" id="UP000473470">
    <property type="component" value="Unassembled WGS sequence"/>
</dbReference>
<dbReference type="InterPro" id="IPR017732">
    <property type="entry name" value="T4/T6SS_DotU"/>
</dbReference>
<dbReference type="PANTHER" id="PTHR38033">
    <property type="entry name" value="MEMBRANE PROTEIN-RELATED"/>
    <property type="match status" value="1"/>
</dbReference>
<feature type="domain" description="Type IV / VI secretion system DotU" evidence="2">
    <location>
        <begin position="16"/>
        <end position="206"/>
    </location>
</feature>